<gene>
    <name evidence="13" type="primary">LOC108671973</name>
</gene>
<feature type="domain" description="CRESS-DNA virus Rep endonuclease" evidence="11">
    <location>
        <begin position="12"/>
        <end position="109"/>
    </location>
</feature>
<keyword evidence="5" id="KW-0479">Metal-binding</keyword>
<dbReference type="GO" id="GO:0003677">
    <property type="term" value="F:DNA binding"/>
    <property type="evidence" value="ECO:0007669"/>
    <property type="project" value="UniProtKB-KW"/>
</dbReference>
<keyword evidence="1" id="KW-0808">Transferase</keyword>
<evidence type="ECO:0000256" key="6">
    <source>
        <dbReference type="ARBA" id="ARBA00022741"/>
    </source>
</evidence>
<reference evidence="13" key="1">
    <citation type="submission" date="2025-08" db="UniProtKB">
        <authorList>
            <consortium name="RefSeq"/>
        </authorList>
    </citation>
    <scope>IDENTIFICATION</scope>
    <source>
        <tissue evidence="13">Whole organism</tissue>
    </source>
</reference>
<evidence type="ECO:0000313" key="12">
    <source>
        <dbReference type="Proteomes" id="UP000694843"/>
    </source>
</evidence>
<evidence type="ECO:0000313" key="13">
    <source>
        <dbReference type="RefSeq" id="XP_018015067.1"/>
    </source>
</evidence>
<dbReference type="RefSeq" id="XP_018015067.1">
    <property type="nucleotide sequence ID" value="XM_018159578.2"/>
</dbReference>
<dbReference type="AlphaFoldDB" id="A0A8B7NN17"/>
<dbReference type="PROSITE" id="PS52020">
    <property type="entry name" value="CRESS_DNA_REP"/>
    <property type="match status" value="1"/>
</dbReference>
<keyword evidence="2" id="KW-0548">Nucleotidyltransferase</keyword>
<keyword evidence="3" id="KW-0235">DNA replication</keyword>
<evidence type="ECO:0000256" key="3">
    <source>
        <dbReference type="ARBA" id="ARBA00022705"/>
    </source>
</evidence>
<evidence type="ECO:0000256" key="4">
    <source>
        <dbReference type="ARBA" id="ARBA00022722"/>
    </source>
</evidence>
<accession>A0A8B7NN17</accession>
<dbReference type="Pfam" id="PF02407">
    <property type="entry name" value="Viral_Rep"/>
    <property type="match status" value="1"/>
</dbReference>
<dbReference type="GeneID" id="108671973"/>
<dbReference type="GO" id="GO:0006260">
    <property type="term" value="P:DNA replication"/>
    <property type="evidence" value="ECO:0007669"/>
    <property type="project" value="UniProtKB-KW"/>
</dbReference>
<keyword evidence="6" id="KW-0547">Nucleotide-binding</keyword>
<dbReference type="KEGG" id="hazt:108671973"/>
<evidence type="ECO:0000256" key="5">
    <source>
        <dbReference type="ARBA" id="ARBA00022723"/>
    </source>
</evidence>
<dbReference type="OrthoDB" id="1926167at2759"/>
<organism evidence="12 13">
    <name type="scientific">Hyalella azteca</name>
    <name type="common">Amphipod</name>
    <dbReference type="NCBI Taxonomy" id="294128"/>
    <lineage>
        <taxon>Eukaryota</taxon>
        <taxon>Metazoa</taxon>
        <taxon>Ecdysozoa</taxon>
        <taxon>Arthropoda</taxon>
        <taxon>Crustacea</taxon>
        <taxon>Multicrustacea</taxon>
        <taxon>Malacostraca</taxon>
        <taxon>Eumalacostraca</taxon>
        <taxon>Peracarida</taxon>
        <taxon>Amphipoda</taxon>
        <taxon>Senticaudata</taxon>
        <taxon>Talitrida</taxon>
        <taxon>Talitroidea</taxon>
        <taxon>Hyalellidae</taxon>
        <taxon>Hyalella</taxon>
    </lineage>
</organism>
<sequence length="396" mass="45420">MKIRTGDPTRITRQTSRWVFTYNNYDPLLNYVEHFSSPEFKVKRAVWGFEKSVSGTPHLQGYVEFIRSHRLSFTQRILPEAHWECASSPPYFNYLYCTKNGNFETVGDWESLTSLPKKTNRTKLASVGMVVAGLLGKHAPIVRVSKEFSLRSRYYEETARYVKKIRTQHDFFMAWKHSKLCRWQYQCFMKLVDQTQRQILWVYDGAGNAGKTWFANYLNILYAYDLLDGLIGTRDVCALLSDAPTGVCFDCSRASKDHFDYDVLEAVKNGYIVSGKYNGSIKRFHPCPVVVFSNSLPATEQLSQDRWDIVYLGEGDFTNLDKSPIYSTADLRPFVPPPKIPRLGENFNLRQYLLRSLHNSEVTSTFTLWGVNATLATQKNSDDSSSSCCESYSSVP</sequence>
<keyword evidence="10" id="KW-0238">DNA-binding</keyword>
<dbReference type="InterPro" id="IPR049912">
    <property type="entry name" value="CRESS_DNA_REP"/>
</dbReference>
<keyword evidence="12" id="KW-1185">Reference proteome</keyword>
<keyword evidence="4" id="KW-0540">Nuclease</keyword>
<evidence type="ECO:0000256" key="2">
    <source>
        <dbReference type="ARBA" id="ARBA00022695"/>
    </source>
</evidence>
<keyword evidence="9" id="KW-0190">Covalent protein-DNA linkage</keyword>
<evidence type="ECO:0000259" key="11">
    <source>
        <dbReference type="PROSITE" id="PS52020"/>
    </source>
</evidence>
<keyword evidence="7" id="KW-0255">Endonuclease</keyword>
<evidence type="ECO:0000256" key="8">
    <source>
        <dbReference type="ARBA" id="ARBA00022801"/>
    </source>
</evidence>
<evidence type="ECO:0000256" key="9">
    <source>
        <dbReference type="ARBA" id="ARBA00023124"/>
    </source>
</evidence>
<dbReference type="GO" id="GO:0046872">
    <property type="term" value="F:metal ion binding"/>
    <property type="evidence" value="ECO:0007669"/>
    <property type="project" value="UniProtKB-KW"/>
</dbReference>
<dbReference type="GO" id="GO:0016787">
    <property type="term" value="F:hydrolase activity"/>
    <property type="evidence" value="ECO:0007669"/>
    <property type="project" value="UniProtKB-KW"/>
</dbReference>
<evidence type="ECO:0000256" key="7">
    <source>
        <dbReference type="ARBA" id="ARBA00022759"/>
    </source>
</evidence>
<dbReference type="Gene3D" id="3.40.1310.20">
    <property type="match status" value="1"/>
</dbReference>
<keyword evidence="8" id="KW-0378">Hydrolase</keyword>
<evidence type="ECO:0000256" key="1">
    <source>
        <dbReference type="ARBA" id="ARBA00022679"/>
    </source>
</evidence>
<dbReference type="GO" id="GO:0016779">
    <property type="term" value="F:nucleotidyltransferase activity"/>
    <property type="evidence" value="ECO:0007669"/>
    <property type="project" value="UniProtKB-KW"/>
</dbReference>
<dbReference type="GO" id="GO:0004519">
    <property type="term" value="F:endonuclease activity"/>
    <property type="evidence" value="ECO:0007669"/>
    <property type="project" value="UniProtKB-KW"/>
</dbReference>
<evidence type="ECO:0000256" key="10">
    <source>
        <dbReference type="ARBA" id="ARBA00023125"/>
    </source>
</evidence>
<proteinExistence type="predicted"/>
<name>A0A8B7NN17_HYAAZ</name>
<dbReference type="OMA" id="HWECASS"/>
<protein>
    <submittedName>
        <fullName evidence="13">Uncharacterized protein LOC108671973</fullName>
    </submittedName>
</protein>
<dbReference type="Proteomes" id="UP000694843">
    <property type="component" value="Unplaced"/>
</dbReference>
<dbReference type="GO" id="GO:0000166">
    <property type="term" value="F:nucleotide binding"/>
    <property type="evidence" value="ECO:0007669"/>
    <property type="project" value="UniProtKB-KW"/>
</dbReference>